<reference evidence="5" key="1">
    <citation type="submission" date="2016-02" db="EMBL/GenBank/DDBJ databases">
        <title>Genome sequence of Bacillus trypoxylicola KCTC 13244(T).</title>
        <authorList>
            <person name="Jeong H."/>
            <person name="Park S.-H."/>
            <person name="Choi S.-K."/>
        </authorList>
    </citation>
    <scope>NUCLEOTIDE SEQUENCE [LARGE SCALE GENOMIC DNA]</scope>
    <source>
        <strain evidence="5">KCTC 13244</strain>
    </source>
</reference>
<accession>A0A162CTK4</accession>
<dbReference type="OrthoDB" id="142218at2"/>
<dbReference type="RefSeq" id="WP_061950062.1">
    <property type="nucleotide sequence ID" value="NZ_LTAO01000038.1"/>
</dbReference>
<organism evidence="5 6">
    <name type="scientific">Alkalihalobacillus trypoxylicola</name>
    <dbReference type="NCBI Taxonomy" id="519424"/>
    <lineage>
        <taxon>Bacteria</taxon>
        <taxon>Bacillati</taxon>
        <taxon>Bacillota</taxon>
        <taxon>Bacilli</taxon>
        <taxon>Bacillales</taxon>
        <taxon>Bacillaceae</taxon>
        <taxon>Alkalihalobacillus</taxon>
    </lineage>
</organism>
<evidence type="ECO:0000259" key="3">
    <source>
        <dbReference type="Pfam" id="PF13556"/>
    </source>
</evidence>
<evidence type="ECO:0000313" key="5">
    <source>
        <dbReference type="EMBL" id="KYG26593.1"/>
    </source>
</evidence>
<proteinExistence type="inferred from homology"/>
<dbReference type="AlphaFoldDB" id="A0A162CTK4"/>
<dbReference type="EMBL" id="LTAO01000038">
    <property type="protein sequence ID" value="KYG26593.1"/>
    <property type="molecule type" value="Genomic_DNA"/>
</dbReference>
<comment type="similarity">
    <text evidence="1">Belongs to the CdaR family.</text>
</comment>
<dbReference type="Gene3D" id="1.10.10.2840">
    <property type="entry name" value="PucR C-terminal helix-turn-helix domain"/>
    <property type="match status" value="1"/>
</dbReference>
<dbReference type="InterPro" id="IPR012914">
    <property type="entry name" value="PucR_dom"/>
</dbReference>
<sequence length="551" mass="63858">MKLIDLLELSTFKKSKIVAGKDGVSHHVQSVNLMDAPDIIHYLNQNQLLLTTAYSIQNHKDLYNLVEQMAKKGCAGLGIKTKRYLEEIPADIIELADSYAFPIIELSLDYPLGEMLNEALGYILKEQTSELQYALTIHREFTDIILSGGGFKRIIDRLSEIIKVPVVLLNDRLDIMTASSNADKDSFFDVYWFVHELIHEHDFLTHQHLTLSHEQDEHKYEQFILYPILATNQQKGYLVILGKVSTYPYPSILAIEQSANVISFEFMKLYAIEQQERRVKHEYFTDLVDGAIVTKEELLNRGKTYGLDQFQQYVCITCKMDSDSNLHSTEHPLKEEKKLRFKKKRAYELLETLLNNHYNQKVLFTKGDLYTLIIGFDFYSESIETDLVQTLQHIQSDLQQMLDVTLSFGISNHNENLLEIPATFQEALEALRSGFRENQTSFVKMYRTKELTEILKTIPLKKLKDYYVTALKELANPDDKEKEDLVLTLMTFLSNHCQISDTAKSMFVHRNTVIYRIKKCEELLGTNLKNPDETLKLRLALFVKPLLERYI</sequence>
<dbReference type="PANTHER" id="PTHR33744:SF1">
    <property type="entry name" value="DNA-BINDING TRANSCRIPTIONAL ACTIVATOR ADER"/>
    <property type="match status" value="1"/>
</dbReference>
<dbReference type="STRING" id="519424.AZF04_12340"/>
<gene>
    <name evidence="5" type="ORF">AZF04_12340</name>
</gene>
<dbReference type="Proteomes" id="UP000075806">
    <property type="component" value="Unassembled WGS sequence"/>
</dbReference>
<evidence type="ECO:0000259" key="2">
    <source>
        <dbReference type="Pfam" id="PF07905"/>
    </source>
</evidence>
<evidence type="ECO:0000256" key="1">
    <source>
        <dbReference type="ARBA" id="ARBA00006754"/>
    </source>
</evidence>
<dbReference type="Pfam" id="PF17853">
    <property type="entry name" value="GGDEF_2"/>
    <property type="match status" value="1"/>
</dbReference>
<protein>
    <submittedName>
        <fullName evidence="5">PucR family transcriptional regulator</fullName>
    </submittedName>
</protein>
<dbReference type="Pfam" id="PF13556">
    <property type="entry name" value="HTH_30"/>
    <property type="match status" value="1"/>
</dbReference>
<dbReference type="PANTHER" id="PTHR33744">
    <property type="entry name" value="CARBOHYDRATE DIACID REGULATOR"/>
    <property type="match status" value="1"/>
</dbReference>
<feature type="domain" description="CdaR GGDEF-like" evidence="4">
    <location>
        <begin position="295"/>
        <end position="432"/>
    </location>
</feature>
<dbReference type="Pfam" id="PF07905">
    <property type="entry name" value="PucR"/>
    <property type="match status" value="1"/>
</dbReference>
<feature type="domain" description="PucR C-terminal helix-turn-helix" evidence="3">
    <location>
        <begin position="485"/>
        <end position="541"/>
    </location>
</feature>
<evidence type="ECO:0000259" key="4">
    <source>
        <dbReference type="Pfam" id="PF17853"/>
    </source>
</evidence>
<dbReference type="InterPro" id="IPR042070">
    <property type="entry name" value="PucR_C-HTH_sf"/>
</dbReference>
<evidence type="ECO:0000313" key="6">
    <source>
        <dbReference type="Proteomes" id="UP000075806"/>
    </source>
</evidence>
<keyword evidence="6" id="KW-1185">Reference proteome</keyword>
<comment type="caution">
    <text evidence="5">The sequence shown here is derived from an EMBL/GenBank/DDBJ whole genome shotgun (WGS) entry which is preliminary data.</text>
</comment>
<dbReference type="InterPro" id="IPR051448">
    <property type="entry name" value="CdaR-like_regulators"/>
</dbReference>
<dbReference type="InterPro" id="IPR025736">
    <property type="entry name" value="PucR_C-HTH_dom"/>
</dbReference>
<name>A0A162CTK4_9BACI</name>
<dbReference type="InterPro" id="IPR041522">
    <property type="entry name" value="CdaR_GGDEF"/>
</dbReference>
<feature type="domain" description="Purine catabolism PurC-like" evidence="2">
    <location>
        <begin position="5"/>
        <end position="122"/>
    </location>
</feature>